<dbReference type="EMBL" id="GBXM01065144">
    <property type="protein sequence ID" value="JAH43433.1"/>
    <property type="molecule type" value="Transcribed_RNA"/>
</dbReference>
<sequence>MGQRRIKDKLQAVELWSLVQIACSPGGGDHLRWQSGTAGVTIIQIHTIWAPFNLLTSICKSKIQK</sequence>
<name>A0A0E9SSD8_ANGAN</name>
<dbReference type="AlphaFoldDB" id="A0A0E9SSD8"/>
<evidence type="ECO:0000313" key="1">
    <source>
        <dbReference type="EMBL" id="JAH43433.1"/>
    </source>
</evidence>
<accession>A0A0E9SSD8</accession>
<reference evidence="1" key="1">
    <citation type="submission" date="2014-11" db="EMBL/GenBank/DDBJ databases">
        <authorList>
            <person name="Amaro Gonzalez C."/>
        </authorList>
    </citation>
    <scope>NUCLEOTIDE SEQUENCE</scope>
</reference>
<reference evidence="1" key="2">
    <citation type="journal article" date="2015" name="Fish Shellfish Immunol.">
        <title>Early steps in the European eel (Anguilla anguilla)-Vibrio vulnificus interaction in the gills: Role of the RtxA13 toxin.</title>
        <authorList>
            <person name="Callol A."/>
            <person name="Pajuelo D."/>
            <person name="Ebbesson L."/>
            <person name="Teles M."/>
            <person name="MacKenzie S."/>
            <person name="Amaro C."/>
        </authorList>
    </citation>
    <scope>NUCLEOTIDE SEQUENCE</scope>
</reference>
<protein>
    <submittedName>
        <fullName evidence="1">Uncharacterized protein</fullName>
    </submittedName>
</protein>
<proteinExistence type="predicted"/>
<organism evidence="1">
    <name type="scientific">Anguilla anguilla</name>
    <name type="common">European freshwater eel</name>
    <name type="synonym">Muraena anguilla</name>
    <dbReference type="NCBI Taxonomy" id="7936"/>
    <lineage>
        <taxon>Eukaryota</taxon>
        <taxon>Metazoa</taxon>
        <taxon>Chordata</taxon>
        <taxon>Craniata</taxon>
        <taxon>Vertebrata</taxon>
        <taxon>Euteleostomi</taxon>
        <taxon>Actinopterygii</taxon>
        <taxon>Neopterygii</taxon>
        <taxon>Teleostei</taxon>
        <taxon>Anguilliformes</taxon>
        <taxon>Anguillidae</taxon>
        <taxon>Anguilla</taxon>
    </lineage>
</organism>